<keyword evidence="4 6" id="KW-1133">Transmembrane helix</keyword>
<comment type="subcellular location">
    <subcellularLocation>
        <location evidence="1">Cell membrane</location>
        <topology evidence="1">Multi-pass membrane protein</topology>
    </subcellularLocation>
</comment>
<gene>
    <name evidence="7" type="ORF">METZ01_LOCUS129475</name>
</gene>
<dbReference type="PANTHER" id="PTHR10010:SF46">
    <property type="entry name" value="SODIUM-DEPENDENT PHOSPHATE TRANSPORT PROTEIN 2B"/>
    <property type="match status" value="1"/>
</dbReference>
<dbReference type="InterPro" id="IPR003841">
    <property type="entry name" value="Na/Pi_transpt"/>
</dbReference>
<evidence type="ECO:0000313" key="7">
    <source>
        <dbReference type="EMBL" id="SVA76621.1"/>
    </source>
</evidence>
<feature type="transmembrane region" description="Helical" evidence="6">
    <location>
        <begin position="205"/>
        <end position="224"/>
    </location>
</feature>
<proteinExistence type="predicted"/>
<evidence type="ECO:0000256" key="1">
    <source>
        <dbReference type="ARBA" id="ARBA00004651"/>
    </source>
</evidence>
<evidence type="ECO:0000256" key="6">
    <source>
        <dbReference type="SAM" id="Phobius"/>
    </source>
</evidence>
<sequence length="378" mass="41090">VTQESNNQLKTIIRVSAVIAILYLFLVSIGMVGTAFKGMGRDFAEGLFSSNASAFIGLFIGILATGLIQSSSTTTSLVVGMVAAGTFGDDPQLAVAAAVPYIMGANIGTSITNTIVSLGHIVHKEEFRRAFSASVVHDFFNIFAVIIIFPLEMIFGIVSRSAMWLSSILIGTEAIAFKSPIKLITAPTVKWISNLFKQQDSIDPYILLLIVALALLFFSLRNLTKLIRSLVMLRLENFFDTHIFKTVLRSMLFGALITILVQSSSITTSLVIPLAGAGILRLKQIFPYTLGANIGTTITSLLASMVSGTIAPLSVALAHLLFNIFGIGLLWPIKKIRYIPVELAELFAVRASENKMFPILYIIIVFFIIPILLISIVR</sequence>
<keyword evidence="3 6" id="KW-0812">Transmembrane</keyword>
<dbReference type="GO" id="GO:0005436">
    <property type="term" value="F:sodium:phosphate symporter activity"/>
    <property type="evidence" value="ECO:0007669"/>
    <property type="project" value="InterPro"/>
</dbReference>
<dbReference type="Pfam" id="PF02690">
    <property type="entry name" value="Na_Pi_cotrans"/>
    <property type="match status" value="2"/>
</dbReference>
<feature type="transmembrane region" description="Helical" evidence="6">
    <location>
        <begin position="12"/>
        <end position="36"/>
    </location>
</feature>
<dbReference type="GO" id="GO:0005886">
    <property type="term" value="C:plasma membrane"/>
    <property type="evidence" value="ECO:0007669"/>
    <property type="project" value="UniProtKB-SubCell"/>
</dbReference>
<feature type="transmembrane region" description="Helical" evidence="6">
    <location>
        <begin position="285"/>
        <end position="303"/>
    </location>
</feature>
<evidence type="ECO:0000256" key="2">
    <source>
        <dbReference type="ARBA" id="ARBA00022475"/>
    </source>
</evidence>
<evidence type="ECO:0008006" key="8">
    <source>
        <dbReference type="Google" id="ProtNLM"/>
    </source>
</evidence>
<dbReference type="PANTHER" id="PTHR10010">
    <property type="entry name" value="SOLUTE CARRIER FAMILY 34 SODIUM PHOSPHATE , MEMBER 2-RELATED"/>
    <property type="match status" value="1"/>
</dbReference>
<feature type="transmembrane region" description="Helical" evidence="6">
    <location>
        <begin position="356"/>
        <end position="377"/>
    </location>
</feature>
<evidence type="ECO:0000256" key="4">
    <source>
        <dbReference type="ARBA" id="ARBA00022989"/>
    </source>
</evidence>
<keyword evidence="2" id="KW-1003">Cell membrane</keyword>
<organism evidence="7">
    <name type="scientific">marine metagenome</name>
    <dbReference type="NCBI Taxonomy" id="408172"/>
    <lineage>
        <taxon>unclassified sequences</taxon>
        <taxon>metagenomes</taxon>
        <taxon>ecological metagenomes</taxon>
    </lineage>
</organism>
<feature type="transmembrane region" description="Helical" evidence="6">
    <location>
        <begin position="48"/>
        <end position="68"/>
    </location>
</feature>
<keyword evidence="5 6" id="KW-0472">Membrane</keyword>
<feature type="non-terminal residue" evidence="7">
    <location>
        <position position="1"/>
    </location>
</feature>
<feature type="transmembrane region" description="Helical" evidence="6">
    <location>
        <begin position="98"/>
        <end position="118"/>
    </location>
</feature>
<feature type="transmembrane region" description="Helical" evidence="6">
    <location>
        <begin position="139"/>
        <end position="158"/>
    </location>
</feature>
<dbReference type="GO" id="GO:0044341">
    <property type="term" value="P:sodium-dependent phosphate transport"/>
    <property type="evidence" value="ECO:0007669"/>
    <property type="project" value="InterPro"/>
</dbReference>
<dbReference type="AlphaFoldDB" id="A0A381YJ84"/>
<protein>
    <recommendedName>
        <fullName evidence="8">PhoU domain-containing protein</fullName>
    </recommendedName>
</protein>
<evidence type="ECO:0000256" key="5">
    <source>
        <dbReference type="ARBA" id="ARBA00023136"/>
    </source>
</evidence>
<evidence type="ECO:0000256" key="3">
    <source>
        <dbReference type="ARBA" id="ARBA00022692"/>
    </source>
</evidence>
<feature type="transmembrane region" description="Helical" evidence="6">
    <location>
        <begin position="252"/>
        <end position="279"/>
    </location>
</feature>
<accession>A0A381YJ84</accession>
<feature type="transmembrane region" description="Helical" evidence="6">
    <location>
        <begin position="310"/>
        <end position="333"/>
    </location>
</feature>
<dbReference type="EMBL" id="UINC01018275">
    <property type="protein sequence ID" value="SVA76621.1"/>
    <property type="molecule type" value="Genomic_DNA"/>
</dbReference>
<reference evidence="7" key="1">
    <citation type="submission" date="2018-05" db="EMBL/GenBank/DDBJ databases">
        <authorList>
            <person name="Lanie J.A."/>
            <person name="Ng W.-L."/>
            <person name="Kazmierczak K.M."/>
            <person name="Andrzejewski T.M."/>
            <person name="Davidsen T.M."/>
            <person name="Wayne K.J."/>
            <person name="Tettelin H."/>
            <person name="Glass J.I."/>
            <person name="Rusch D."/>
            <person name="Podicherti R."/>
            <person name="Tsui H.-C.T."/>
            <person name="Winkler M.E."/>
        </authorList>
    </citation>
    <scope>NUCLEOTIDE SEQUENCE</scope>
</reference>
<dbReference type="NCBIfam" id="NF037997">
    <property type="entry name" value="Na_Pi_symport"/>
    <property type="match status" value="1"/>
</dbReference>
<name>A0A381YJ84_9ZZZZ</name>